<dbReference type="Proteomes" id="UP001562065">
    <property type="component" value="Unassembled WGS sequence"/>
</dbReference>
<dbReference type="PANTHER" id="PTHR11319:SF35">
    <property type="entry name" value="OUTER MEMBRANE PROTEIN PMPC-RELATED"/>
    <property type="match status" value="1"/>
</dbReference>
<keyword evidence="3" id="KW-1185">Reference proteome</keyword>
<evidence type="ECO:0000313" key="2">
    <source>
        <dbReference type="EMBL" id="MEY1661597.1"/>
    </source>
</evidence>
<organism evidence="2 3">
    <name type="scientific">Isoalcanivorax beigongshangi</name>
    <dbReference type="NCBI Taxonomy" id="3238810"/>
    <lineage>
        <taxon>Bacteria</taxon>
        <taxon>Pseudomonadati</taxon>
        <taxon>Pseudomonadota</taxon>
        <taxon>Gammaproteobacteria</taxon>
        <taxon>Oceanospirillales</taxon>
        <taxon>Alcanivoracaceae</taxon>
        <taxon>Isoalcanivorax</taxon>
    </lineage>
</organism>
<evidence type="ECO:0000256" key="1">
    <source>
        <dbReference type="SAM" id="SignalP"/>
    </source>
</evidence>
<gene>
    <name evidence="2" type="ORF">AB5I84_05470</name>
</gene>
<dbReference type="InterPro" id="IPR026457">
    <property type="entry name" value="CSLREA_Nterm"/>
</dbReference>
<dbReference type="NCBIfam" id="TIGR04214">
    <property type="entry name" value="CSLREA_Nterm"/>
    <property type="match status" value="1"/>
</dbReference>
<keyword evidence="1" id="KW-0732">Signal</keyword>
<dbReference type="Gene3D" id="2.160.20.10">
    <property type="entry name" value="Single-stranded right-handed beta-helix, Pectin lyase-like"/>
    <property type="match status" value="1"/>
</dbReference>
<sequence length="1370" mass="144815">MLSRKLRPLCAGVLLCFGTGVQAAVIDVTTLEDGSLAEQCSLRDAFKAVSTHAAVNGCAAGTGQDTIRVVAGQTYTLSEGALVLGGQTGQRPELDEDGEQKLDEHGEPVFIEYDVSPRLKLEVTTPASTDPDYRQPATLVAAAADRVLQIKLDAEIELKGLVLKGGDARALTPPHGGLIYAEGSVRGTTLELLDGQAEQGGALFLEKNAGLRLSDALLVGNHADAAGGAVAVGDDYRGTVQLEKVFASDNHSGTDGGVLHLAGDNVTLVIGNATFWNNQATTGGAVIHFGEVENQQRMAMLNVTLAQNQGPALHMDGSGDNDLIANSFIGGNGQADCSGAGIADLTAVFSVVGPSCPQSSDLYTAAVNRPGGQNLSAAATMLALSNSDGACPDDGSLCQPIRSDDGEWRPGFLPNDTLDPLTANQPTLLDAGSDESDIRYSCNGDDQRGKPRADRCDAGAFQFQRASGMPDNIRVVMGESTVLDVVANDLGDTRIDCANLSPCIWVERQSGRAVTIVGEVDDDGYPTLRYTPHERFHGRDDFEYLIDRRAFIGRTFSDRDVGARVNITSEPATGMTRSKSVGSLGALWLLAAPLALLRRRRLAALVATLMAVGTAGAAEITVNSTDDEVDWTPQAGVCTLRQAIYAALDKFPNSTGCASGQTGSDTIKLPEGTITLAGVPLLVEPANALVIEGVSPEKTIIDAGQLSRIMENRSSVTLRNLTLRNGNAGNGNGGAVLALAGLTMENVVLEHHRAQRGGAIYLGGQSVTLTLANIHAHHNQAQLDGGVLSSMAQTLEHRIAITAATFSDNRAANGSGGALDLNVPYGRGNGRLTVSNSVFLRNQSATGGSAIDFEHLAVSTNLTHLTVLDNTGGSGAFELGNVALSDQDGSELSVSIRIGNSIYANPSDSCGTGNRQFKASGHNLFVGHHASCEQWVDPAASSTPPANTNTFGGNLAAIRAALNGGVLTTSQDVQKFQVPFLPITDLAFTDILDVGNNDDEVTADSSQPLRCLRVDQRGAPRPAGDGCDRGAYELQVTTTPDMEGSNARRVTRTVYLDVLPPAIPGDDYRWRTGSLTLEKVAGDAELEDTLGTAYVRQRRLSDDDQFFQGYDEVILSDEHGVVHEFSVADIDLPDRICGEGLNTDGSANKPAGSDALDDDCIVVYRLDPEIYRPSQVQCDALPFTDHFRYSLTAQKFTLGPVIPDAEDEEREVIWEPGATITRSGLVTVTVDNRAPLLPRESISRHIQPGGRVTIDLRAAGVQDTDGVLTELKLTKEPMTAARDENRKVLGTGIILDPDAMTVTYVHGDVSKNFTDRFELRVVDDCGDGVMVPITITFPRDHGAGGELHKKVGSGSLAVLGLLLLAAIRRR</sequence>
<dbReference type="PANTHER" id="PTHR11319">
    <property type="entry name" value="G PROTEIN-COUPLED RECEPTOR-RELATED"/>
    <property type="match status" value="1"/>
</dbReference>
<comment type="caution">
    <text evidence="2">The sequence shown here is derived from an EMBL/GenBank/DDBJ whole genome shotgun (WGS) entry which is preliminary data.</text>
</comment>
<evidence type="ECO:0000313" key="3">
    <source>
        <dbReference type="Proteomes" id="UP001562065"/>
    </source>
</evidence>
<protein>
    <submittedName>
        <fullName evidence="2">Choice-of-anchor Q domain-containing protein</fullName>
    </submittedName>
</protein>
<reference evidence="2 3" key="1">
    <citation type="submission" date="2024-07" db="EMBL/GenBank/DDBJ databases">
        <authorList>
            <person name="Ren Q."/>
        </authorList>
    </citation>
    <scope>NUCLEOTIDE SEQUENCE [LARGE SCALE GENOMIC DNA]</scope>
    <source>
        <strain evidence="2 3">REN37</strain>
    </source>
</reference>
<feature type="chain" id="PRO_5045257355" evidence="1">
    <location>
        <begin position="24"/>
        <end position="1370"/>
    </location>
</feature>
<accession>A0ABV4AGD2</accession>
<feature type="signal peptide" evidence="1">
    <location>
        <begin position="1"/>
        <end position="23"/>
    </location>
</feature>
<dbReference type="InterPro" id="IPR059226">
    <property type="entry name" value="Choice_anch_Q_dom"/>
</dbReference>
<name>A0ABV4AGD2_9GAMM</name>
<dbReference type="InterPro" id="IPR012334">
    <property type="entry name" value="Pectin_lyas_fold"/>
</dbReference>
<dbReference type="SUPFAM" id="SSF51126">
    <property type="entry name" value="Pectin lyase-like"/>
    <property type="match status" value="2"/>
</dbReference>
<dbReference type="NCBIfam" id="NF041518">
    <property type="entry name" value="choice_anch_Q"/>
    <property type="match status" value="1"/>
</dbReference>
<proteinExistence type="predicted"/>
<dbReference type="RefSeq" id="WP_369454848.1">
    <property type="nucleotide sequence ID" value="NZ_JBGCUO010000001.1"/>
</dbReference>
<dbReference type="EMBL" id="JBGCUO010000001">
    <property type="protein sequence ID" value="MEY1661597.1"/>
    <property type="molecule type" value="Genomic_DNA"/>
</dbReference>
<dbReference type="InterPro" id="IPR011050">
    <property type="entry name" value="Pectin_lyase_fold/virulence"/>
</dbReference>